<dbReference type="Pfam" id="PF13091">
    <property type="entry name" value="PLDc_2"/>
    <property type="match status" value="2"/>
</dbReference>
<dbReference type="InterPro" id="IPR025202">
    <property type="entry name" value="PLD-like_dom"/>
</dbReference>
<organism evidence="4 5">
    <name type="scientific">Alicyclobacillus macrosporangiidus</name>
    <dbReference type="NCBI Taxonomy" id="392015"/>
    <lineage>
        <taxon>Bacteria</taxon>
        <taxon>Bacillati</taxon>
        <taxon>Bacillota</taxon>
        <taxon>Bacilli</taxon>
        <taxon>Bacillales</taxon>
        <taxon>Alicyclobacillaceae</taxon>
        <taxon>Alicyclobacillus</taxon>
    </lineage>
</organism>
<dbReference type="CDD" id="cd09110">
    <property type="entry name" value="PLDc_CLS_1"/>
    <property type="match status" value="1"/>
</dbReference>
<keyword evidence="2" id="KW-1133">Transmembrane helix</keyword>
<dbReference type="InterPro" id="IPR001736">
    <property type="entry name" value="PLipase_D/transphosphatidylase"/>
</dbReference>
<protein>
    <submittedName>
        <fullName evidence="4">Phosphatidylserine/phosphatidylglycerophosphate/cardiolipin synthase</fullName>
    </submittedName>
</protein>
<dbReference type="AlphaFoldDB" id="A0A1I7GGV2"/>
<feature type="domain" description="PLD phosphodiesterase" evidence="3">
    <location>
        <begin position="464"/>
        <end position="491"/>
    </location>
</feature>
<dbReference type="Gene3D" id="3.30.870.10">
    <property type="entry name" value="Endonuclease Chain A"/>
    <property type="match status" value="2"/>
</dbReference>
<evidence type="ECO:0000313" key="5">
    <source>
        <dbReference type="Proteomes" id="UP000183508"/>
    </source>
</evidence>
<keyword evidence="2" id="KW-0812">Transmembrane</keyword>
<dbReference type="PANTHER" id="PTHR21248:SF22">
    <property type="entry name" value="PHOSPHOLIPASE D"/>
    <property type="match status" value="1"/>
</dbReference>
<accession>A0A1I7GGV2</accession>
<keyword evidence="2" id="KW-0472">Membrane</keyword>
<reference evidence="5" key="1">
    <citation type="submission" date="2016-10" db="EMBL/GenBank/DDBJ databases">
        <authorList>
            <person name="Varghese N."/>
        </authorList>
    </citation>
    <scope>NUCLEOTIDE SEQUENCE [LARGE SCALE GENOMIC DNA]</scope>
    <source>
        <strain evidence="5">DSM 17980</strain>
    </source>
</reference>
<dbReference type="OrthoDB" id="9762009at2"/>
<dbReference type="GO" id="GO:0032049">
    <property type="term" value="P:cardiolipin biosynthetic process"/>
    <property type="evidence" value="ECO:0007669"/>
    <property type="project" value="UniProtKB-ARBA"/>
</dbReference>
<dbReference type="PANTHER" id="PTHR21248">
    <property type="entry name" value="CARDIOLIPIN SYNTHASE"/>
    <property type="match status" value="1"/>
</dbReference>
<sequence>MGWLCALYVAHALTLVAIAWRHVRRPAEALTWLLLGLVLPGLGPALYAWMARPLRTGRGPASAQGTGHVPRGNRAPQASSAGAAERGEKQPSAGAAETAKSTGSAATDAPPLGRAARAVATAIERLTGAPPLPAQVQVLCNGTETYDHLLRALRSAERTIDLDYYIYRDDHVGRLISDVLIARAEAGVRIRFLRDGVGSRSYPRAAAERLAAAGIACRVFFPLRFPWVDARLNHRDHCKIAIIDGQEAFVGGINVGDEYTGRKPGVGWWRDTHLRLRGEAVSQLQAAFEANWALADPDRAARAHGWRNPADAAAECDGPRGADSATGGATGRRARPRPWRPAMSPAGRMWNVEFGPDPLDDADVSEPPLPARAQTVAGRPDAPVQAVRDLYFLCITQAERRVDITTPYFVPDSDILAALKTAAMRGVRVRLLVPRRCDHVVVGMASRTFYRDLLQAGVEIYLYEPGVLHAKVMQVDDEIGIVGAANYDLRSFRLSYEVCQVMYSRPVAAELTRQFERDLQHSTRLVIAELDAQPRWQAALHQAARLLAPLL</sequence>
<dbReference type="CDD" id="cd09112">
    <property type="entry name" value="PLDc_CLS_2"/>
    <property type="match status" value="1"/>
</dbReference>
<feature type="domain" description="PLD phosphodiesterase" evidence="3">
    <location>
        <begin position="232"/>
        <end position="259"/>
    </location>
</feature>
<feature type="transmembrane region" description="Helical" evidence="2">
    <location>
        <begin position="29"/>
        <end position="49"/>
    </location>
</feature>
<keyword evidence="5" id="KW-1185">Reference proteome</keyword>
<dbReference type="PROSITE" id="PS50035">
    <property type="entry name" value="PLD"/>
    <property type="match status" value="2"/>
</dbReference>
<evidence type="ECO:0000313" key="4">
    <source>
        <dbReference type="EMBL" id="SFU47722.1"/>
    </source>
</evidence>
<name>A0A1I7GGV2_9BACL</name>
<evidence type="ECO:0000259" key="3">
    <source>
        <dbReference type="PROSITE" id="PS50035"/>
    </source>
</evidence>
<gene>
    <name evidence="4" type="ORF">SAMN05421543_102199</name>
</gene>
<proteinExistence type="predicted"/>
<dbReference type="Proteomes" id="UP000183508">
    <property type="component" value="Unassembled WGS sequence"/>
</dbReference>
<evidence type="ECO:0000256" key="2">
    <source>
        <dbReference type="SAM" id="Phobius"/>
    </source>
</evidence>
<dbReference type="EMBL" id="FPBV01000002">
    <property type="protein sequence ID" value="SFU47722.1"/>
    <property type="molecule type" value="Genomic_DNA"/>
</dbReference>
<dbReference type="SUPFAM" id="SSF56024">
    <property type="entry name" value="Phospholipase D/nuclease"/>
    <property type="match status" value="2"/>
</dbReference>
<feature type="region of interest" description="Disordered" evidence="1">
    <location>
        <begin position="58"/>
        <end position="111"/>
    </location>
</feature>
<evidence type="ECO:0000256" key="1">
    <source>
        <dbReference type="SAM" id="MobiDB-lite"/>
    </source>
</evidence>
<dbReference type="RefSeq" id="WP_074949594.1">
    <property type="nucleotide sequence ID" value="NZ_FPBV01000002.1"/>
</dbReference>
<feature type="region of interest" description="Disordered" evidence="1">
    <location>
        <begin position="306"/>
        <end position="346"/>
    </location>
</feature>
<dbReference type="STRING" id="392015.SAMN05421543_102199"/>
<dbReference type="GO" id="GO:0030572">
    <property type="term" value="F:phosphatidyltransferase activity"/>
    <property type="evidence" value="ECO:0007669"/>
    <property type="project" value="UniProtKB-ARBA"/>
</dbReference>
<dbReference type="SMART" id="SM00155">
    <property type="entry name" value="PLDc"/>
    <property type="match status" value="2"/>
</dbReference>